<dbReference type="STRING" id="381751.SAMN05444391_0460"/>
<dbReference type="Pfam" id="PF19290">
    <property type="entry name" value="PmbA_TldD_2nd"/>
    <property type="match status" value="1"/>
</dbReference>
<dbReference type="OrthoDB" id="9803213at2"/>
<organism evidence="5 6">
    <name type="scientific">Thermocrinis minervae</name>
    <dbReference type="NCBI Taxonomy" id="381751"/>
    <lineage>
        <taxon>Bacteria</taxon>
        <taxon>Pseudomonadati</taxon>
        <taxon>Aquificota</taxon>
        <taxon>Aquificia</taxon>
        <taxon>Aquificales</taxon>
        <taxon>Aquificaceae</taxon>
        <taxon>Thermocrinis</taxon>
    </lineage>
</organism>
<sequence length="440" mass="48439">MEKVKRTIERVAKPGYEYELYIHTAIKVLAETSSESVESLLKAQDTGIGIRVFRNGKIGFAYTTDLSEESLIECYKRAVEICELSPEDDTNKPFCARVEGELNNPYDSTVLYVTPQDLAQRCIQLEGFAKTLDNRIKGVRKLSLKGVYSEVYHFNTCGIDYHYASSSFISTIGVLAQEGEDSSISYDFRASRYLADLPLEDMVKDAVFKAVSQLNPSDFESKVMPTVFFRDAFASLLEAFSSVFLGDSLIKDKTMLKGKEGQIIASEVFTLIDDGTIEKGLASSPVDAEGILTRRNLVVKNGVFKGFLHSYRTALKSGQEPTGNSVRDSFKTLPTSGITNLFVEPSNTSFEDLTTFFPETLLVLDLMGLHTVDPISGDFSLGASGIILKEGKEVKRVRGITISGNFLEVLKNIRAVGNDLVFYGNVGSPSVLVERLTVGA</sequence>
<dbReference type="InterPro" id="IPR036059">
    <property type="entry name" value="TldD/PmbA_sf"/>
</dbReference>
<dbReference type="SUPFAM" id="SSF111283">
    <property type="entry name" value="Putative modulator of DNA gyrase, PmbA/TldD"/>
    <property type="match status" value="1"/>
</dbReference>
<dbReference type="AlphaFoldDB" id="A0A1M6QZW2"/>
<evidence type="ECO:0000259" key="2">
    <source>
        <dbReference type="Pfam" id="PF01523"/>
    </source>
</evidence>
<comment type="similarity">
    <text evidence="1">Belongs to the peptidase U62 family.</text>
</comment>
<evidence type="ECO:0000313" key="5">
    <source>
        <dbReference type="EMBL" id="SHK25690.1"/>
    </source>
</evidence>
<evidence type="ECO:0000259" key="4">
    <source>
        <dbReference type="Pfam" id="PF19290"/>
    </source>
</evidence>
<name>A0A1M6QZW2_9AQUI</name>
<dbReference type="InterPro" id="IPR035068">
    <property type="entry name" value="TldD/PmbA_N"/>
</dbReference>
<proteinExistence type="inferred from homology"/>
<gene>
    <name evidence="5" type="ORF">SAMN05444391_0460</name>
</gene>
<dbReference type="PANTHER" id="PTHR43421">
    <property type="entry name" value="METALLOPROTEASE PMBA"/>
    <property type="match status" value="1"/>
</dbReference>
<dbReference type="Pfam" id="PF19289">
    <property type="entry name" value="PmbA_TldD_3rd"/>
    <property type="match status" value="1"/>
</dbReference>
<feature type="domain" description="Metalloprotease TldD/E central" evidence="4">
    <location>
        <begin position="113"/>
        <end position="214"/>
    </location>
</feature>
<dbReference type="GO" id="GO:0008237">
    <property type="term" value="F:metallopeptidase activity"/>
    <property type="evidence" value="ECO:0007669"/>
    <property type="project" value="InterPro"/>
</dbReference>
<evidence type="ECO:0000313" key="6">
    <source>
        <dbReference type="Proteomes" id="UP000189810"/>
    </source>
</evidence>
<dbReference type="EMBL" id="LT670846">
    <property type="protein sequence ID" value="SHK25690.1"/>
    <property type="molecule type" value="Genomic_DNA"/>
</dbReference>
<accession>A0A1M6QZW2</accession>
<dbReference type="GO" id="GO:0005829">
    <property type="term" value="C:cytosol"/>
    <property type="evidence" value="ECO:0007669"/>
    <property type="project" value="TreeGrafter"/>
</dbReference>
<keyword evidence="6" id="KW-1185">Reference proteome</keyword>
<evidence type="ECO:0000259" key="3">
    <source>
        <dbReference type="Pfam" id="PF19289"/>
    </source>
</evidence>
<dbReference type="InterPro" id="IPR002510">
    <property type="entry name" value="Metalloprtase-TldD/E_N"/>
</dbReference>
<evidence type="ECO:0000256" key="1">
    <source>
        <dbReference type="ARBA" id="ARBA00005836"/>
    </source>
</evidence>
<dbReference type="PANTHER" id="PTHR43421:SF1">
    <property type="entry name" value="METALLOPROTEASE PMBA"/>
    <property type="match status" value="1"/>
</dbReference>
<dbReference type="InterPro" id="IPR045570">
    <property type="entry name" value="Metalloprtase-TldD/E_cen_dom"/>
</dbReference>
<protein>
    <submittedName>
        <fullName evidence="5">PmbA protein</fullName>
    </submittedName>
</protein>
<dbReference type="Pfam" id="PF01523">
    <property type="entry name" value="PmbA_TldD_1st"/>
    <property type="match status" value="1"/>
</dbReference>
<feature type="domain" description="Metalloprotease TldD/E N-terminal" evidence="2">
    <location>
        <begin position="19"/>
        <end position="81"/>
    </location>
</feature>
<dbReference type="RefSeq" id="WP_079653629.1">
    <property type="nucleotide sequence ID" value="NZ_LT670846.1"/>
</dbReference>
<dbReference type="Proteomes" id="UP000189810">
    <property type="component" value="Chromosome I"/>
</dbReference>
<dbReference type="GO" id="GO:0006508">
    <property type="term" value="P:proteolysis"/>
    <property type="evidence" value="ECO:0007669"/>
    <property type="project" value="InterPro"/>
</dbReference>
<reference evidence="5 6" key="1">
    <citation type="submission" date="2016-11" db="EMBL/GenBank/DDBJ databases">
        <authorList>
            <person name="Jaros S."/>
            <person name="Januszkiewicz K."/>
            <person name="Wedrychowicz H."/>
        </authorList>
    </citation>
    <scope>NUCLEOTIDE SEQUENCE [LARGE SCALE GENOMIC DNA]</scope>
    <source>
        <strain evidence="5 6">DSM 19557</strain>
    </source>
</reference>
<feature type="domain" description="Metalloprotease TldD/E C-terminal" evidence="3">
    <location>
        <begin position="222"/>
        <end position="439"/>
    </location>
</feature>
<dbReference type="InterPro" id="IPR045569">
    <property type="entry name" value="Metalloprtase-TldD/E_C"/>
</dbReference>
<dbReference type="InterPro" id="IPR047657">
    <property type="entry name" value="PmbA"/>
</dbReference>
<dbReference type="Gene3D" id="3.30.2290.10">
    <property type="entry name" value="PmbA/TldD superfamily"/>
    <property type="match status" value="1"/>
</dbReference>